<comment type="caution">
    <text evidence="1">The sequence shown here is derived from an EMBL/GenBank/DDBJ whole genome shotgun (WGS) entry which is preliminary data.</text>
</comment>
<sequence length="45" mass="5216">MEQASNAPTLAGFFMDNKYIFYKKGVPRFNLNYGITLRIFPSILK</sequence>
<reference evidence="1 2" key="1">
    <citation type="submission" date="2014-05" db="EMBL/GenBank/DDBJ databases">
        <title>Genome Sequence of Flavobacterium sp. EM1321.</title>
        <authorList>
            <person name="Shin S.-K."/>
            <person name="Yi H."/>
        </authorList>
    </citation>
    <scope>NUCLEOTIDE SEQUENCE [LARGE SCALE GENOMIC DNA]</scope>
    <source>
        <strain evidence="1 2">EM1321</strain>
    </source>
</reference>
<dbReference type="AlphaFoldDB" id="A0A066WSI8"/>
<gene>
    <name evidence="1" type="ORF">FEM21_29480</name>
</gene>
<dbReference type="Proteomes" id="UP000027064">
    <property type="component" value="Unassembled WGS sequence"/>
</dbReference>
<evidence type="ECO:0000313" key="2">
    <source>
        <dbReference type="Proteomes" id="UP000027064"/>
    </source>
</evidence>
<name>A0A066WSI8_9FLAO</name>
<accession>A0A066WSI8</accession>
<keyword evidence="2" id="KW-1185">Reference proteome</keyword>
<organism evidence="1 2">
    <name type="scientific">Flavobacterium seoulense</name>
    <dbReference type="NCBI Taxonomy" id="1492738"/>
    <lineage>
        <taxon>Bacteria</taxon>
        <taxon>Pseudomonadati</taxon>
        <taxon>Bacteroidota</taxon>
        <taxon>Flavobacteriia</taxon>
        <taxon>Flavobacteriales</taxon>
        <taxon>Flavobacteriaceae</taxon>
        <taxon>Flavobacterium</taxon>
    </lineage>
</organism>
<evidence type="ECO:0000313" key="1">
    <source>
        <dbReference type="EMBL" id="KDN53929.1"/>
    </source>
</evidence>
<dbReference type="STRING" id="1492738.FEM21_29480"/>
<proteinExistence type="predicted"/>
<protein>
    <submittedName>
        <fullName evidence="1">Uncharacterized protein</fullName>
    </submittedName>
</protein>
<dbReference type="EMBL" id="JNCA01000031">
    <property type="protein sequence ID" value="KDN53929.1"/>
    <property type="molecule type" value="Genomic_DNA"/>
</dbReference>